<reference evidence="2" key="1">
    <citation type="journal article" date="2019" name="Int. J. Syst. Evol. Microbiol.">
        <title>The Global Catalogue of Microorganisms (GCM) 10K type strain sequencing project: providing services to taxonomists for standard genome sequencing and annotation.</title>
        <authorList>
            <consortium name="The Broad Institute Genomics Platform"/>
            <consortium name="The Broad Institute Genome Sequencing Center for Infectious Disease"/>
            <person name="Wu L."/>
            <person name="Ma J."/>
        </authorList>
    </citation>
    <scope>NUCLEOTIDE SEQUENCE [LARGE SCALE GENOMIC DNA]</scope>
    <source>
        <strain evidence="2">JCM 17841</strain>
    </source>
</reference>
<name>A0ABP8QT94_9BACT</name>
<evidence type="ECO:0000313" key="1">
    <source>
        <dbReference type="EMBL" id="GAA4509089.1"/>
    </source>
</evidence>
<evidence type="ECO:0008006" key="3">
    <source>
        <dbReference type="Google" id="ProtNLM"/>
    </source>
</evidence>
<organism evidence="1 2">
    <name type="scientific">Hymenobacter ginsengisoli</name>
    <dbReference type="NCBI Taxonomy" id="1051626"/>
    <lineage>
        <taxon>Bacteria</taxon>
        <taxon>Pseudomonadati</taxon>
        <taxon>Bacteroidota</taxon>
        <taxon>Cytophagia</taxon>
        <taxon>Cytophagales</taxon>
        <taxon>Hymenobacteraceae</taxon>
        <taxon>Hymenobacter</taxon>
    </lineage>
</organism>
<sequence>MTGVWDATSECLPYVSRLVCTTQGKVVYRADPQVEFEFKKRLWPHVVPLQTGGYQVLLERNNRPSRNELLLLTVAGGQVVRKQVLPALNSPPRDVDGDGRLEYAGVRDYTEGLGDPTKSTYNPILLYELRPQGWCLDTSATKQVNQTVWGQFYGFKANEKLVLKTPKKFATYLPNLE</sequence>
<dbReference type="Proteomes" id="UP001501243">
    <property type="component" value="Unassembled WGS sequence"/>
</dbReference>
<dbReference type="EMBL" id="BAABGQ010000013">
    <property type="protein sequence ID" value="GAA4509089.1"/>
    <property type="molecule type" value="Genomic_DNA"/>
</dbReference>
<gene>
    <name evidence="1" type="ORF">GCM10023172_42180</name>
</gene>
<comment type="caution">
    <text evidence="1">The sequence shown here is derived from an EMBL/GenBank/DDBJ whole genome shotgun (WGS) entry which is preliminary data.</text>
</comment>
<protein>
    <recommendedName>
        <fullName evidence="3">Rhamnogalacturonan I lyase beta-sheet domain-containing protein</fullName>
    </recommendedName>
</protein>
<keyword evidence="2" id="KW-1185">Reference proteome</keyword>
<proteinExistence type="predicted"/>
<evidence type="ECO:0000313" key="2">
    <source>
        <dbReference type="Proteomes" id="UP001501243"/>
    </source>
</evidence>
<accession>A0ABP8QT94</accession>